<evidence type="ECO:0000256" key="2">
    <source>
        <dbReference type="ARBA" id="ARBA00022448"/>
    </source>
</evidence>
<dbReference type="Pfam" id="PF11721">
    <property type="entry name" value="Malectin"/>
    <property type="match status" value="1"/>
</dbReference>
<reference evidence="11" key="1">
    <citation type="submission" date="2023-07" db="EMBL/GenBank/DDBJ databases">
        <title>Chromosome-level genome assembly of Artemia franciscana.</title>
        <authorList>
            <person name="Jo E."/>
        </authorList>
    </citation>
    <scope>NUCLEOTIDE SEQUENCE</scope>
    <source>
        <tissue evidence="11">Whole body</tissue>
    </source>
</reference>
<keyword evidence="6" id="KW-0445">Lipid transport</keyword>
<gene>
    <name evidence="11" type="ORF">QYM36_011988</name>
</gene>
<evidence type="ECO:0000256" key="5">
    <source>
        <dbReference type="ARBA" id="ARBA00022989"/>
    </source>
</evidence>
<evidence type="ECO:0000259" key="10">
    <source>
        <dbReference type="PROSITE" id="PS51847"/>
    </source>
</evidence>
<evidence type="ECO:0000313" key="11">
    <source>
        <dbReference type="EMBL" id="KAK2710648.1"/>
    </source>
</evidence>
<keyword evidence="12" id="KW-1185">Reference proteome</keyword>
<feature type="transmembrane region" description="Helical" evidence="9">
    <location>
        <begin position="321"/>
        <end position="354"/>
    </location>
</feature>
<dbReference type="EMBL" id="JAVRJZ010000016">
    <property type="protein sequence ID" value="KAK2710648.1"/>
    <property type="molecule type" value="Genomic_DNA"/>
</dbReference>
<dbReference type="GO" id="GO:0005789">
    <property type="term" value="C:endoplasmic reticulum membrane"/>
    <property type="evidence" value="ECO:0007669"/>
    <property type="project" value="UniProtKB-SubCell"/>
</dbReference>
<dbReference type="InterPro" id="IPR021720">
    <property type="entry name" value="Malectin_dom"/>
</dbReference>
<dbReference type="Gene3D" id="2.60.120.430">
    <property type="entry name" value="Galactose-binding lectin"/>
    <property type="match status" value="1"/>
</dbReference>
<dbReference type="AlphaFoldDB" id="A0AA88HFZ0"/>
<dbReference type="CDD" id="cd21675">
    <property type="entry name" value="SMP_TEX2"/>
    <property type="match status" value="1"/>
</dbReference>
<organism evidence="11 12">
    <name type="scientific">Artemia franciscana</name>
    <name type="common">Brine shrimp</name>
    <name type="synonym">Artemia sanfranciscana</name>
    <dbReference type="NCBI Taxonomy" id="6661"/>
    <lineage>
        <taxon>Eukaryota</taxon>
        <taxon>Metazoa</taxon>
        <taxon>Ecdysozoa</taxon>
        <taxon>Arthropoda</taxon>
        <taxon>Crustacea</taxon>
        <taxon>Branchiopoda</taxon>
        <taxon>Anostraca</taxon>
        <taxon>Artemiidae</taxon>
        <taxon>Artemia</taxon>
    </lineage>
</organism>
<dbReference type="InterPro" id="IPR031468">
    <property type="entry name" value="SMP_LBD"/>
</dbReference>
<dbReference type="PANTHER" id="PTHR13466:SF0">
    <property type="entry name" value="SMP-LTD DOMAIN-CONTAINING PROTEIN"/>
    <property type="match status" value="1"/>
</dbReference>
<evidence type="ECO:0000256" key="8">
    <source>
        <dbReference type="ARBA" id="ARBA00023136"/>
    </source>
</evidence>
<evidence type="ECO:0000256" key="1">
    <source>
        <dbReference type="ARBA" id="ARBA00004586"/>
    </source>
</evidence>
<keyword evidence="2" id="KW-0813">Transport</keyword>
<keyword evidence="4" id="KW-0256">Endoplasmic reticulum</keyword>
<keyword evidence="3 9" id="KW-0812">Transmembrane</keyword>
<proteinExistence type="predicted"/>
<dbReference type="GO" id="GO:0008289">
    <property type="term" value="F:lipid binding"/>
    <property type="evidence" value="ECO:0007669"/>
    <property type="project" value="UniProtKB-KW"/>
</dbReference>
<dbReference type="GO" id="GO:0006869">
    <property type="term" value="P:lipid transport"/>
    <property type="evidence" value="ECO:0007669"/>
    <property type="project" value="UniProtKB-KW"/>
</dbReference>
<keyword evidence="7" id="KW-0446">Lipid-binding</keyword>
<sequence length="861" mass="98803">VFGVLLNDRHRVISDLDIYEKVGKAVAHEEYIPFSVQNGKMNFNGESSTVYDSFRLDFLKGELDNPKINAFYLYKGDIKEPDYEDWDSVGSSSIPNSPIRTRFSDRFRIRKKSSDASNESQEQKTGLLVDIKGKIVKRVEDKITEYKSDKWIKSLSSKNVRDLPDLSSHENLSSESIEQMSIEENPDISYQESNSSPKESYLSSIREKVAQLPSLEDLKKRRLKIGPSAIQGLLADDPETDLPEVETGLEADEKDDKKEEVEFKDAVEEEVSDDWVQVPGHSVPVSTPLNVPEETENVALRNFVGKVAEYLHTVHDGSKSYYLFFIAVFSFILVLPPFLSGLIAGSLVSVIILFNYEPNRSKNIKFEAVKEPFTPILEYREEEGCEDWFFELRGEYDSSLFRSGMLNPVYVKLRNSSLTLLVPKPSFKLKRIQEYGEDLKAPSFIQRRSFNMKDAYVTLLPKNLSGLRVWNKRYPISITFPDRQTETQTEVQPDPGEFELIEQDCCEEKNLILFARTDRTKDRWLRLLIAAAKNQSSIDECEGDQKLNFTEYMTHILSTKVKAEDLECGQDPLLWFNAFKGRILYDFLTTERWKEYVKKKMEKKLLRIKFPQFMSDVKVSDINLGKNIPVILSCSDPIFNKETGIWIDFDIEYEGGFQMAIETKLNMLKAAEKECEMSEMNKRPESFSDSGSDDEEFCDLEGDTQRILEAAGEDTRTSKIGSVFDKITQSRYFQQASEHKYVRKALEGMSGLRLMLQVEVLSLKGKMVINIPPPPADRIWYGFRTPPEFNLRAVPKAGERSFTMGIVTDWIEKQLIKEFEICPARVCSMARKRIKVMSRVSQHSSNAEFLSLYCGATILEV</sequence>
<dbReference type="Proteomes" id="UP001187531">
    <property type="component" value="Unassembled WGS sequence"/>
</dbReference>
<evidence type="ECO:0000256" key="6">
    <source>
        <dbReference type="ARBA" id="ARBA00023055"/>
    </source>
</evidence>
<evidence type="ECO:0000256" key="4">
    <source>
        <dbReference type="ARBA" id="ARBA00022824"/>
    </source>
</evidence>
<keyword evidence="5 9" id="KW-1133">Transmembrane helix</keyword>
<feature type="non-terminal residue" evidence="11">
    <location>
        <position position="1"/>
    </location>
</feature>
<dbReference type="Pfam" id="PF10296">
    <property type="entry name" value="MMM1"/>
    <property type="match status" value="1"/>
</dbReference>
<evidence type="ECO:0000256" key="9">
    <source>
        <dbReference type="SAM" id="Phobius"/>
    </source>
</evidence>
<name>A0AA88HFZ0_ARTSF</name>
<accession>A0AA88HFZ0</accession>
<dbReference type="PROSITE" id="PS51847">
    <property type="entry name" value="SMP"/>
    <property type="match status" value="1"/>
</dbReference>
<comment type="caution">
    <text evidence="11">The sequence shown here is derived from an EMBL/GenBank/DDBJ whole genome shotgun (WGS) entry which is preliminary data.</text>
</comment>
<feature type="domain" description="SMP-LTD" evidence="10">
    <location>
        <begin position="569"/>
        <end position="831"/>
    </location>
</feature>
<protein>
    <recommendedName>
        <fullName evidence="10">SMP-LTD domain-containing protein</fullName>
    </recommendedName>
</protein>
<dbReference type="PANTHER" id="PTHR13466">
    <property type="entry name" value="TEX2 PROTEIN-RELATED"/>
    <property type="match status" value="1"/>
</dbReference>
<evidence type="ECO:0000256" key="3">
    <source>
        <dbReference type="ARBA" id="ARBA00022692"/>
    </source>
</evidence>
<comment type="subcellular location">
    <subcellularLocation>
        <location evidence="1">Endoplasmic reticulum membrane</location>
    </subcellularLocation>
</comment>
<evidence type="ECO:0000256" key="7">
    <source>
        <dbReference type="ARBA" id="ARBA00023121"/>
    </source>
</evidence>
<keyword evidence="8 9" id="KW-0472">Membrane</keyword>
<dbReference type="InterPro" id="IPR019411">
    <property type="entry name" value="MMM1_dom"/>
</dbReference>
<evidence type="ECO:0000313" key="12">
    <source>
        <dbReference type="Proteomes" id="UP001187531"/>
    </source>
</evidence>